<sequence>MGLFVEQVKEWQVISIQAHEIKLTENRRADKELREARSKLRELEKALRRKNKALAEAAALLILREKFNALWDNSEEG</sequence>
<organism evidence="2 3">
    <name type="scientific">Xenorhabdus koppenhoeferi</name>
    <dbReference type="NCBI Taxonomy" id="351659"/>
    <lineage>
        <taxon>Bacteria</taxon>
        <taxon>Pseudomonadati</taxon>
        <taxon>Pseudomonadota</taxon>
        <taxon>Gammaproteobacteria</taxon>
        <taxon>Enterobacterales</taxon>
        <taxon>Morganellaceae</taxon>
        <taxon>Xenorhabdus</taxon>
    </lineage>
</organism>
<evidence type="ECO:0000313" key="3">
    <source>
        <dbReference type="Proteomes" id="UP000242496"/>
    </source>
</evidence>
<protein>
    <recommendedName>
        <fullName evidence="4">Transposase</fullName>
    </recommendedName>
</protein>
<dbReference type="OrthoDB" id="9813126at2"/>
<dbReference type="EMBL" id="FPBJ01000082">
    <property type="protein sequence ID" value="SFU98738.1"/>
    <property type="molecule type" value="Genomic_DNA"/>
</dbReference>
<evidence type="ECO:0000313" key="2">
    <source>
        <dbReference type="EMBL" id="SFU98738.1"/>
    </source>
</evidence>
<reference evidence="3" key="1">
    <citation type="submission" date="2016-10" db="EMBL/GenBank/DDBJ databases">
        <authorList>
            <person name="Varghese N."/>
            <person name="Submissions S."/>
        </authorList>
    </citation>
    <scope>NUCLEOTIDE SEQUENCE [LARGE SCALE GENOMIC DNA]</scope>
    <source>
        <strain evidence="3">DSM 18168</strain>
    </source>
</reference>
<proteinExistence type="predicted"/>
<dbReference type="RefSeq" id="WP_092554444.1">
    <property type="nucleotide sequence ID" value="NZ_CAWRBG010000040.1"/>
</dbReference>
<gene>
    <name evidence="2" type="ORF">SAMN05421784_1821</name>
</gene>
<accession>A0A1I7KMU8</accession>
<evidence type="ECO:0008006" key="4">
    <source>
        <dbReference type="Google" id="ProtNLM"/>
    </source>
</evidence>
<evidence type="ECO:0000256" key="1">
    <source>
        <dbReference type="SAM" id="Coils"/>
    </source>
</evidence>
<dbReference type="Proteomes" id="UP000242496">
    <property type="component" value="Unassembled WGS sequence"/>
</dbReference>
<name>A0A1I7KMU8_9GAMM</name>
<dbReference type="AlphaFoldDB" id="A0A1I7KMU8"/>
<keyword evidence="1" id="KW-0175">Coiled coil</keyword>
<feature type="coiled-coil region" evidence="1">
    <location>
        <begin position="26"/>
        <end position="60"/>
    </location>
</feature>
<keyword evidence="3" id="KW-1185">Reference proteome</keyword>